<dbReference type="EMBL" id="JBJKFK010000093">
    <property type="protein sequence ID" value="KAL3319889.1"/>
    <property type="molecule type" value="Genomic_DNA"/>
</dbReference>
<comment type="caution">
    <text evidence="2">The sequence shown here is derived from an EMBL/GenBank/DDBJ whole genome shotgun (WGS) entry which is preliminary data.</text>
</comment>
<feature type="compositionally biased region" description="Polar residues" evidence="1">
    <location>
        <begin position="93"/>
        <end position="118"/>
    </location>
</feature>
<accession>A0ABD2QK20</accession>
<feature type="compositionally biased region" description="Polar residues" evidence="1">
    <location>
        <begin position="218"/>
        <end position="232"/>
    </location>
</feature>
<reference evidence="2 3" key="1">
    <citation type="submission" date="2024-11" db="EMBL/GenBank/DDBJ databases">
        <title>Adaptive evolution of stress response genes in parasites aligns with host niche diversity.</title>
        <authorList>
            <person name="Hahn C."/>
            <person name="Resl P."/>
        </authorList>
    </citation>
    <scope>NUCLEOTIDE SEQUENCE [LARGE SCALE GENOMIC DNA]</scope>
    <source>
        <strain evidence="2">EGGRZ-B1_66</strain>
        <tissue evidence="2">Body</tissue>
    </source>
</reference>
<feature type="compositionally biased region" description="Polar residues" evidence="1">
    <location>
        <begin position="297"/>
        <end position="312"/>
    </location>
</feature>
<feature type="region of interest" description="Disordered" evidence="1">
    <location>
        <begin position="280"/>
        <end position="323"/>
    </location>
</feature>
<name>A0ABD2QK20_9PLAT</name>
<evidence type="ECO:0000256" key="1">
    <source>
        <dbReference type="SAM" id="MobiDB-lite"/>
    </source>
</evidence>
<protein>
    <submittedName>
        <fullName evidence="2">Uncharacterized protein</fullName>
    </submittedName>
</protein>
<keyword evidence="3" id="KW-1185">Reference proteome</keyword>
<feature type="region of interest" description="Disordered" evidence="1">
    <location>
        <begin position="211"/>
        <end position="232"/>
    </location>
</feature>
<dbReference type="AlphaFoldDB" id="A0ABD2QK20"/>
<organism evidence="2 3">
    <name type="scientific">Cichlidogyrus casuarinus</name>
    <dbReference type="NCBI Taxonomy" id="1844966"/>
    <lineage>
        <taxon>Eukaryota</taxon>
        <taxon>Metazoa</taxon>
        <taxon>Spiralia</taxon>
        <taxon>Lophotrochozoa</taxon>
        <taxon>Platyhelminthes</taxon>
        <taxon>Monogenea</taxon>
        <taxon>Monopisthocotylea</taxon>
        <taxon>Dactylogyridea</taxon>
        <taxon>Ancyrocephalidae</taxon>
        <taxon>Cichlidogyrus</taxon>
    </lineage>
</organism>
<gene>
    <name evidence="2" type="ORF">Ciccas_001441</name>
</gene>
<dbReference type="Proteomes" id="UP001626550">
    <property type="component" value="Unassembled WGS sequence"/>
</dbReference>
<sequence>MANATSAFQNFIGAKPLQNGPYQGTFSWCRETLTFDYNPGNGAAANRNGMYLGSGAPELGVYQNGVSAAASFLGMKHPSLYTNKEPRCPSLPDKNQSSGSDNATNLFQSNSDADMSCSNEDEQRSQNTCNLFSQISKRSVSPSNNATAFGTPQTFSGINSSNHSTPFNAQHYFRQAWDKTINSSVSPYNRFLESERYYEAVNNSNSLYNSSAQSSSNYFRQNQSHPFPQSYNASGLDFPYERGFSSPSGFTANGPPGSPRMEEMMRAAAAVMSQAINRSASSINDIPDDQFGGLFGNAQTSPREQEKQTSAAAKSKKIPVASE</sequence>
<feature type="region of interest" description="Disordered" evidence="1">
    <location>
        <begin position="83"/>
        <end position="122"/>
    </location>
</feature>
<proteinExistence type="predicted"/>
<evidence type="ECO:0000313" key="2">
    <source>
        <dbReference type="EMBL" id="KAL3319889.1"/>
    </source>
</evidence>
<evidence type="ECO:0000313" key="3">
    <source>
        <dbReference type="Proteomes" id="UP001626550"/>
    </source>
</evidence>